<dbReference type="InterPro" id="IPR024655">
    <property type="entry name" value="Asl1_glyco_hydro_catalytic"/>
</dbReference>
<keyword evidence="3" id="KW-1185">Reference proteome</keyword>
<proteinExistence type="predicted"/>
<dbReference type="InterPro" id="IPR053183">
    <property type="entry name" value="ASL1"/>
</dbReference>
<reference evidence="2 3" key="1">
    <citation type="submission" date="2016-04" db="EMBL/GenBank/DDBJ databases">
        <title>Complete Genome Sequence of Halotalea alkalilenta IHB B 13600.</title>
        <authorList>
            <person name="Swarnkar M.K."/>
            <person name="Sharma A."/>
            <person name="Kaushal K."/>
            <person name="Soni R."/>
            <person name="Rana S."/>
            <person name="Singh A.K."/>
            <person name="Gulati A."/>
        </authorList>
    </citation>
    <scope>NUCLEOTIDE SEQUENCE [LARGE SCALE GENOMIC DNA]</scope>
    <source>
        <strain evidence="2 3">IHB B 13600</strain>
    </source>
</reference>
<dbReference type="AlphaFoldDB" id="A0A172YAI9"/>
<gene>
    <name evidence="2" type="ORF">A5892_00520</name>
</gene>
<name>A0A172YAI9_9GAMM</name>
<dbReference type="STRING" id="376489.A5892_00520"/>
<sequence length="313" mass="34574">MTMMLDDVSAEVCSAERALVDRVVIGVRAYPLPIARGESSMTLSRRTFLAGCSSALIAARANWAMAQTSTSTKKGLAGAAPSASGMHTAWYYNWGLTPSEEGMPANDATMRFVPMVWGWNPADTPHWLGTIASPRPQLLFGFNEPDRQDQSNVPVEQALDAWPSLEQVDPVELVGPSCAQPHGAWMQEFMAGAQSRGLRVDSVGFHHYGSPSSEAFIDLLEFVHQLYDRPLWVNEFAVGDWEAWDGTRPNRYNREETLIFMQEVCAFMENTPWVRGYSWYPWGIGGENGPLATSTLFDANGELNELGQAYAAI</sequence>
<dbReference type="InterPro" id="IPR017853">
    <property type="entry name" value="GH"/>
</dbReference>
<dbReference type="Proteomes" id="UP000077875">
    <property type="component" value="Chromosome"/>
</dbReference>
<dbReference type="PANTHER" id="PTHR34154:SF3">
    <property type="entry name" value="ALKALI-SENSITIVE LINKAGE PROTEIN 1"/>
    <property type="match status" value="1"/>
</dbReference>
<protein>
    <recommendedName>
        <fullName evidence="1">Asl1-like glycosyl hydrolase catalytic domain-containing protein</fullName>
    </recommendedName>
</protein>
<accession>A0A172YAI9</accession>
<organism evidence="2 3">
    <name type="scientific">Halotalea alkalilenta</name>
    <dbReference type="NCBI Taxonomy" id="376489"/>
    <lineage>
        <taxon>Bacteria</taxon>
        <taxon>Pseudomonadati</taxon>
        <taxon>Pseudomonadota</taxon>
        <taxon>Gammaproteobacteria</taxon>
        <taxon>Oceanospirillales</taxon>
        <taxon>Halomonadaceae</taxon>
        <taxon>Halotalea</taxon>
    </lineage>
</organism>
<dbReference type="EMBL" id="CP015243">
    <property type="protein sequence ID" value="ANF56132.1"/>
    <property type="molecule type" value="Genomic_DNA"/>
</dbReference>
<feature type="domain" description="Asl1-like glycosyl hydrolase catalytic" evidence="1">
    <location>
        <begin position="82"/>
        <end position="310"/>
    </location>
</feature>
<evidence type="ECO:0000313" key="2">
    <source>
        <dbReference type="EMBL" id="ANF56132.1"/>
    </source>
</evidence>
<dbReference type="RefSeq" id="WP_064121126.1">
    <property type="nucleotide sequence ID" value="NZ_CP015243.1"/>
</dbReference>
<dbReference type="SUPFAM" id="SSF51445">
    <property type="entry name" value="(Trans)glycosidases"/>
    <property type="match status" value="1"/>
</dbReference>
<dbReference type="Gene3D" id="3.20.20.80">
    <property type="entry name" value="Glycosidases"/>
    <property type="match status" value="1"/>
</dbReference>
<evidence type="ECO:0000313" key="3">
    <source>
        <dbReference type="Proteomes" id="UP000077875"/>
    </source>
</evidence>
<dbReference type="KEGG" id="haa:A5892_00520"/>
<dbReference type="Pfam" id="PF11790">
    <property type="entry name" value="Glyco_hydro_cc"/>
    <property type="match status" value="1"/>
</dbReference>
<dbReference type="GO" id="GO:0071966">
    <property type="term" value="P:fungal-type cell wall polysaccharide metabolic process"/>
    <property type="evidence" value="ECO:0007669"/>
    <property type="project" value="TreeGrafter"/>
</dbReference>
<dbReference type="PANTHER" id="PTHR34154">
    <property type="entry name" value="ALKALI-SENSITIVE LINKAGE PROTEIN 1"/>
    <property type="match status" value="1"/>
</dbReference>
<evidence type="ECO:0000259" key="1">
    <source>
        <dbReference type="Pfam" id="PF11790"/>
    </source>
</evidence>